<evidence type="ECO:0000259" key="11">
    <source>
        <dbReference type="PROSITE" id="PS51140"/>
    </source>
</evidence>
<proteinExistence type="inferred from homology"/>
<evidence type="ECO:0000256" key="6">
    <source>
        <dbReference type="ARBA" id="ARBA00023136"/>
    </source>
</evidence>
<keyword evidence="2 10" id="KW-0812">Transmembrane</keyword>
<dbReference type="Pfam" id="PF02845">
    <property type="entry name" value="CUE"/>
    <property type="match status" value="1"/>
</dbReference>
<feature type="transmembrane region" description="Helical" evidence="10">
    <location>
        <begin position="6"/>
        <end position="23"/>
    </location>
</feature>
<dbReference type="PROSITE" id="PS51140">
    <property type="entry name" value="CUE"/>
    <property type="match status" value="1"/>
</dbReference>
<dbReference type="EMBL" id="GL996502">
    <property type="protein sequence ID" value="EGW32116.1"/>
    <property type="molecule type" value="Genomic_DNA"/>
</dbReference>
<keyword evidence="4" id="KW-0256">Endoplasmic reticulum</keyword>
<protein>
    <recommendedName>
        <fullName evidence="8">Coupling of ubiquitin conjugation to ER degradation protein 1</fullName>
    </recommendedName>
</protein>
<dbReference type="STRING" id="619300.G3APD9"/>
<dbReference type="FunFam" id="1.10.8.10:FF:000050">
    <property type="entry name" value="Related to AMFR protein"/>
    <property type="match status" value="1"/>
</dbReference>
<dbReference type="Gene3D" id="1.10.8.10">
    <property type="entry name" value="DNA helicase RuvA subunit, C-terminal domain"/>
    <property type="match status" value="1"/>
</dbReference>
<feature type="region of interest" description="Disordered" evidence="9">
    <location>
        <begin position="109"/>
        <end position="142"/>
    </location>
</feature>
<keyword evidence="5 10" id="KW-1133">Transmembrane helix</keyword>
<dbReference type="OMA" id="TVNRFME"/>
<gene>
    <name evidence="12" type="ORF">SPAPADRAFT_61200</name>
</gene>
<reference evidence="12 13" key="1">
    <citation type="journal article" date="2011" name="Proc. Natl. Acad. Sci. U.S.A.">
        <title>Comparative genomics of xylose-fermenting fungi for enhanced biofuel production.</title>
        <authorList>
            <person name="Wohlbach D.J."/>
            <person name="Kuo A."/>
            <person name="Sato T.K."/>
            <person name="Potts K.M."/>
            <person name="Salamov A.A."/>
            <person name="LaButti K.M."/>
            <person name="Sun H."/>
            <person name="Clum A."/>
            <person name="Pangilinan J.L."/>
            <person name="Lindquist E.A."/>
            <person name="Lucas S."/>
            <person name="Lapidus A."/>
            <person name="Jin M."/>
            <person name="Gunawan C."/>
            <person name="Balan V."/>
            <person name="Dale B.E."/>
            <person name="Jeffries T.W."/>
            <person name="Zinkel R."/>
            <person name="Barry K.W."/>
            <person name="Grigoriev I.V."/>
            <person name="Gasch A.P."/>
        </authorList>
    </citation>
    <scope>NUCLEOTIDE SEQUENCE [LARGE SCALE GENOMIC DNA]</scope>
    <source>
        <strain evidence="13">NRRL Y-27907 / 11-Y1</strain>
    </source>
</reference>
<dbReference type="SMART" id="SM00546">
    <property type="entry name" value="CUE"/>
    <property type="match status" value="1"/>
</dbReference>
<feature type="region of interest" description="Disordered" evidence="9">
    <location>
        <begin position="33"/>
        <end position="69"/>
    </location>
</feature>
<evidence type="ECO:0000256" key="1">
    <source>
        <dbReference type="ARBA" id="ARBA00004389"/>
    </source>
</evidence>
<evidence type="ECO:0000313" key="13">
    <source>
        <dbReference type="Proteomes" id="UP000000709"/>
    </source>
</evidence>
<evidence type="ECO:0000256" key="8">
    <source>
        <dbReference type="ARBA" id="ARBA00072899"/>
    </source>
</evidence>
<accession>G3APD9</accession>
<dbReference type="OrthoDB" id="3824970at2759"/>
<sequence>MDYSTIIFIATLAIAFLFLRWLIAPIPQTNEFDIPPTASRSTAATTSANASATTTTSSQRRNRRPVTDSMIEVVQTIAPGLTREQIRYDLENTGSVELTVERYMELGDLPFPPGYTPSPAPPAEPETGSSSSNSTKAVSGKPVNLLEKYNVDVDSGYEGQTLLQRKQQMIANARKRLEKQLRNEIDL</sequence>
<organism evidence="13">
    <name type="scientific">Spathaspora passalidarum (strain NRRL Y-27907 / 11-Y1)</name>
    <dbReference type="NCBI Taxonomy" id="619300"/>
    <lineage>
        <taxon>Eukaryota</taxon>
        <taxon>Fungi</taxon>
        <taxon>Dikarya</taxon>
        <taxon>Ascomycota</taxon>
        <taxon>Saccharomycotina</taxon>
        <taxon>Pichiomycetes</taxon>
        <taxon>Debaryomycetaceae</taxon>
        <taxon>Spathaspora</taxon>
    </lineage>
</organism>
<evidence type="ECO:0000256" key="7">
    <source>
        <dbReference type="ARBA" id="ARBA00061383"/>
    </source>
</evidence>
<evidence type="ECO:0000256" key="9">
    <source>
        <dbReference type="SAM" id="MobiDB-lite"/>
    </source>
</evidence>
<feature type="compositionally biased region" description="Low complexity" evidence="9">
    <location>
        <begin position="37"/>
        <end position="59"/>
    </location>
</feature>
<evidence type="ECO:0000256" key="5">
    <source>
        <dbReference type="ARBA" id="ARBA00022989"/>
    </source>
</evidence>
<dbReference type="eggNOG" id="ENOG502S35Z">
    <property type="taxonomic scope" value="Eukaryota"/>
</dbReference>
<keyword evidence="3" id="KW-0833">Ubl conjugation pathway</keyword>
<name>G3APD9_SPAPN</name>
<feature type="domain" description="CUE" evidence="11">
    <location>
        <begin position="66"/>
        <end position="108"/>
    </location>
</feature>
<dbReference type="RefSeq" id="XP_007375392.1">
    <property type="nucleotide sequence ID" value="XM_007375330.1"/>
</dbReference>
<evidence type="ECO:0000256" key="2">
    <source>
        <dbReference type="ARBA" id="ARBA00022692"/>
    </source>
</evidence>
<evidence type="ECO:0000313" key="12">
    <source>
        <dbReference type="EMBL" id="EGW32116.1"/>
    </source>
</evidence>
<evidence type="ECO:0000256" key="10">
    <source>
        <dbReference type="SAM" id="Phobius"/>
    </source>
</evidence>
<dbReference type="GO" id="GO:0005789">
    <property type="term" value="C:endoplasmic reticulum membrane"/>
    <property type="evidence" value="ECO:0007669"/>
    <property type="project" value="UniProtKB-SubCell"/>
</dbReference>
<dbReference type="GeneID" id="18873772"/>
<dbReference type="InterPro" id="IPR003892">
    <property type="entry name" value="CUE"/>
</dbReference>
<dbReference type="KEGG" id="spaa:SPAPADRAFT_61200"/>
<dbReference type="InParanoid" id="G3APD9"/>
<dbReference type="Proteomes" id="UP000000709">
    <property type="component" value="Unassembled WGS sequence"/>
</dbReference>
<dbReference type="FunCoup" id="G3APD9">
    <property type="interactions" value="106"/>
</dbReference>
<comment type="similarity">
    <text evidence="7">Belongs to the CUE1 family.</text>
</comment>
<dbReference type="HOGENOM" id="CLU_115919_0_0_1"/>
<evidence type="ECO:0000256" key="3">
    <source>
        <dbReference type="ARBA" id="ARBA00022786"/>
    </source>
</evidence>
<keyword evidence="6 10" id="KW-0472">Membrane</keyword>
<dbReference type="AlphaFoldDB" id="G3APD9"/>
<keyword evidence="13" id="KW-1185">Reference proteome</keyword>
<dbReference type="GO" id="GO:0043130">
    <property type="term" value="F:ubiquitin binding"/>
    <property type="evidence" value="ECO:0007669"/>
    <property type="project" value="InterPro"/>
</dbReference>
<comment type="subcellular location">
    <subcellularLocation>
        <location evidence="1">Endoplasmic reticulum membrane</location>
        <topology evidence="1">Single-pass membrane protein</topology>
    </subcellularLocation>
</comment>
<dbReference type="CDD" id="cd14424">
    <property type="entry name" value="CUE_Cue1p_like"/>
    <property type="match status" value="1"/>
</dbReference>
<evidence type="ECO:0000256" key="4">
    <source>
        <dbReference type="ARBA" id="ARBA00022824"/>
    </source>
</evidence>
<feature type="compositionally biased region" description="Pro residues" evidence="9">
    <location>
        <begin position="110"/>
        <end position="124"/>
    </location>
</feature>